<protein>
    <recommendedName>
        <fullName evidence="7">dITP/XTP pyrophosphatase</fullName>
        <ecNumber evidence="7">3.6.1.66</ecNumber>
    </recommendedName>
    <alternativeName>
        <fullName evidence="7">Non-canonical purine NTP pyrophosphatase</fullName>
    </alternativeName>
    <alternativeName>
        <fullName evidence="7">Non-standard purine NTP pyrophosphatase</fullName>
    </alternativeName>
    <alternativeName>
        <fullName evidence="7">Nucleoside-triphosphate diphosphatase</fullName>
    </alternativeName>
    <alternativeName>
        <fullName evidence="7">Nucleoside-triphosphate pyrophosphatase</fullName>
        <shortName evidence="7">NTPase</shortName>
    </alternativeName>
</protein>
<dbReference type="HAMAP" id="MF_01405">
    <property type="entry name" value="Non_canon_purine_NTPase"/>
    <property type="match status" value="1"/>
</dbReference>
<evidence type="ECO:0000256" key="1">
    <source>
        <dbReference type="ARBA" id="ARBA00008023"/>
    </source>
</evidence>
<evidence type="ECO:0000313" key="10">
    <source>
        <dbReference type="Proteomes" id="UP000637513"/>
    </source>
</evidence>
<comment type="function">
    <text evidence="7">Pyrophosphatase that catalyzes the hydrolysis of nucleoside triphosphates to their monophosphate derivatives, with a high preference for the non-canonical purine nucleotides XTP (xanthosine triphosphate), dITP (deoxyinosine triphosphate) and ITP. Seems to function as a house-cleaning enzyme that removes non-canonical purine nucleotides from the nucleotide pool, thus preventing their incorporation into DNA/RNA and avoiding chromosomal lesions.</text>
</comment>
<comment type="subunit">
    <text evidence="7">Homodimer.</text>
</comment>
<name>A0ABR7MX66_9FIRM</name>
<proteinExistence type="inferred from homology"/>
<comment type="catalytic activity">
    <reaction evidence="7">
        <text>ITP + H2O = IMP + diphosphate + H(+)</text>
        <dbReference type="Rhea" id="RHEA:29399"/>
        <dbReference type="ChEBI" id="CHEBI:15377"/>
        <dbReference type="ChEBI" id="CHEBI:15378"/>
        <dbReference type="ChEBI" id="CHEBI:33019"/>
        <dbReference type="ChEBI" id="CHEBI:58053"/>
        <dbReference type="ChEBI" id="CHEBI:61402"/>
        <dbReference type="EC" id="3.6.1.66"/>
    </reaction>
</comment>
<evidence type="ECO:0000256" key="2">
    <source>
        <dbReference type="ARBA" id="ARBA00022723"/>
    </source>
</evidence>
<dbReference type="RefSeq" id="WP_022140560.1">
    <property type="nucleotide sequence ID" value="NZ_JACRSW010000040.1"/>
</dbReference>
<evidence type="ECO:0000256" key="8">
    <source>
        <dbReference type="RuleBase" id="RU003781"/>
    </source>
</evidence>
<feature type="binding site" evidence="7">
    <location>
        <begin position="11"/>
        <end position="16"/>
    </location>
    <ligand>
        <name>substrate</name>
    </ligand>
</feature>
<feature type="binding site" evidence="7">
    <location>
        <begin position="185"/>
        <end position="186"/>
    </location>
    <ligand>
        <name>substrate</name>
    </ligand>
</feature>
<dbReference type="PANTHER" id="PTHR11067">
    <property type="entry name" value="INOSINE TRIPHOSPHATE PYROPHOSPHATASE/HAM1 PROTEIN"/>
    <property type="match status" value="1"/>
</dbReference>
<dbReference type="InterPro" id="IPR002637">
    <property type="entry name" value="RdgB/HAM1"/>
</dbReference>
<evidence type="ECO:0000313" key="9">
    <source>
        <dbReference type="EMBL" id="MBC8558392.1"/>
    </source>
</evidence>
<evidence type="ECO:0000256" key="4">
    <source>
        <dbReference type="ARBA" id="ARBA00022801"/>
    </source>
</evidence>
<keyword evidence="10" id="KW-1185">Reference proteome</keyword>
<feature type="binding site" evidence="7">
    <location>
        <begin position="157"/>
        <end position="160"/>
    </location>
    <ligand>
        <name>substrate</name>
    </ligand>
</feature>
<sequence length="203" mass="22686">MDANRKIIVATGNEGKMKEIRQILGNENITFSSLKDEKLQDVEIIENGKTFEENAIIKARTISDLTGKMVLADDSGLEVDYLDKAPGVYSARYLGVDTPYHIKNQHIIELLDGVKDEKRTARFVCAIACAFPDGRTITTRGTIEGRIGYEEKGTNGFGYDPIFYVPEFGCTTSELSPEEKNKVSHRGKALVAMYEELKRENVL</sequence>
<dbReference type="Proteomes" id="UP000637513">
    <property type="component" value="Unassembled WGS sequence"/>
</dbReference>
<organism evidence="9 10">
    <name type="scientific">Jutongia hominis</name>
    <dbReference type="NCBI Taxonomy" id="2763664"/>
    <lineage>
        <taxon>Bacteria</taxon>
        <taxon>Bacillati</taxon>
        <taxon>Bacillota</taxon>
        <taxon>Clostridia</taxon>
        <taxon>Lachnospirales</taxon>
        <taxon>Lachnospiraceae</taxon>
        <taxon>Jutongia</taxon>
    </lineage>
</organism>
<dbReference type="Pfam" id="PF01725">
    <property type="entry name" value="Ham1p_like"/>
    <property type="match status" value="1"/>
</dbReference>
<dbReference type="SUPFAM" id="SSF52972">
    <property type="entry name" value="ITPase-like"/>
    <property type="match status" value="1"/>
</dbReference>
<dbReference type="CDD" id="cd00515">
    <property type="entry name" value="HAM1"/>
    <property type="match status" value="1"/>
</dbReference>
<feature type="binding site" evidence="7">
    <location>
        <position position="180"/>
    </location>
    <ligand>
        <name>substrate</name>
    </ligand>
</feature>
<dbReference type="EC" id="3.6.1.66" evidence="7"/>
<dbReference type="Gene3D" id="3.90.950.10">
    <property type="match status" value="1"/>
</dbReference>
<evidence type="ECO:0000256" key="7">
    <source>
        <dbReference type="HAMAP-Rule" id="MF_01405"/>
    </source>
</evidence>
<comment type="caution">
    <text evidence="9">The sequence shown here is derived from an EMBL/GenBank/DDBJ whole genome shotgun (WGS) entry which is preliminary data.</text>
</comment>
<comment type="cofactor">
    <cofactor evidence="7">
        <name>Mg(2+)</name>
        <dbReference type="ChEBI" id="CHEBI:18420"/>
    </cofactor>
    <text evidence="7">Binds 1 Mg(2+) ion per subunit.</text>
</comment>
<keyword evidence="3 7" id="KW-0547">Nucleotide-binding</keyword>
<dbReference type="InterPro" id="IPR020922">
    <property type="entry name" value="dITP/XTP_pyrophosphatase"/>
</dbReference>
<comment type="caution">
    <text evidence="7">Lacks conserved residue(s) required for the propagation of feature annotation.</text>
</comment>
<keyword evidence="5 7" id="KW-0460">Magnesium</keyword>
<dbReference type="EMBL" id="JACRSW010000040">
    <property type="protein sequence ID" value="MBC8558392.1"/>
    <property type="molecule type" value="Genomic_DNA"/>
</dbReference>
<accession>A0ABR7MX66</accession>
<comment type="catalytic activity">
    <reaction evidence="7">
        <text>XTP + H2O = XMP + diphosphate + H(+)</text>
        <dbReference type="Rhea" id="RHEA:28610"/>
        <dbReference type="ChEBI" id="CHEBI:15377"/>
        <dbReference type="ChEBI" id="CHEBI:15378"/>
        <dbReference type="ChEBI" id="CHEBI:33019"/>
        <dbReference type="ChEBI" id="CHEBI:57464"/>
        <dbReference type="ChEBI" id="CHEBI:61314"/>
        <dbReference type="EC" id="3.6.1.66"/>
    </reaction>
</comment>
<keyword evidence="6 7" id="KW-0546">Nucleotide metabolism</keyword>
<evidence type="ECO:0000256" key="3">
    <source>
        <dbReference type="ARBA" id="ARBA00022741"/>
    </source>
</evidence>
<comment type="catalytic activity">
    <reaction evidence="7">
        <text>dITP + H2O = dIMP + diphosphate + H(+)</text>
        <dbReference type="Rhea" id="RHEA:28342"/>
        <dbReference type="ChEBI" id="CHEBI:15377"/>
        <dbReference type="ChEBI" id="CHEBI:15378"/>
        <dbReference type="ChEBI" id="CHEBI:33019"/>
        <dbReference type="ChEBI" id="CHEBI:61194"/>
        <dbReference type="ChEBI" id="CHEBI:61382"/>
        <dbReference type="EC" id="3.6.1.66"/>
    </reaction>
</comment>
<dbReference type="NCBIfam" id="NF011397">
    <property type="entry name" value="PRK14822.1"/>
    <property type="match status" value="1"/>
</dbReference>
<dbReference type="PANTHER" id="PTHR11067:SF9">
    <property type="entry name" value="INOSINE TRIPHOSPHATE PYROPHOSPHATASE"/>
    <property type="match status" value="1"/>
</dbReference>
<keyword evidence="4 7" id="KW-0378">Hydrolase</keyword>
<dbReference type="InterPro" id="IPR029001">
    <property type="entry name" value="ITPase-like_fam"/>
</dbReference>
<feature type="binding site" evidence="7">
    <location>
        <position position="75"/>
    </location>
    <ligand>
        <name>substrate</name>
    </ligand>
</feature>
<reference evidence="9 10" key="1">
    <citation type="submission" date="2020-08" db="EMBL/GenBank/DDBJ databases">
        <title>Genome public.</title>
        <authorList>
            <person name="Liu C."/>
            <person name="Sun Q."/>
        </authorList>
    </citation>
    <scope>NUCLEOTIDE SEQUENCE [LARGE SCALE GENOMIC DNA]</scope>
    <source>
        <strain evidence="9 10">BX3</strain>
    </source>
</reference>
<evidence type="ECO:0000256" key="5">
    <source>
        <dbReference type="ARBA" id="ARBA00022842"/>
    </source>
</evidence>
<evidence type="ECO:0000256" key="6">
    <source>
        <dbReference type="ARBA" id="ARBA00023080"/>
    </source>
</evidence>
<dbReference type="NCBIfam" id="TIGR00042">
    <property type="entry name" value="RdgB/HAM1 family non-canonical purine NTP pyrophosphatase"/>
    <property type="match status" value="1"/>
</dbReference>
<feature type="binding site" evidence="7">
    <location>
        <position position="74"/>
    </location>
    <ligand>
        <name>Mg(2+)</name>
        <dbReference type="ChEBI" id="CHEBI:18420"/>
    </ligand>
</feature>
<feature type="active site" description="Proton acceptor" evidence="7">
    <location>
        <position position="74"/>
    </location>
</feature>
<keyword evidence="2 7" id="KW-0479">Metal-binding</keyword>
<dbReference type="GO" id="GO:0036220">
    <property type="term" value="F:ITP diphosphatase activity"/>
    <property type="evidence" value="ECO:0007669"/>
    <property type="project" value="UniProtKB-EC"/>
</dbReference>
<comment type="similarity">
    <text evidence="1 7 8">Belongs to the HAM1 NTPase family.</text>
</comment>
<gene>
    <name evidence="9" type="ORF">H8700_11865</name>
</gene>